<keyword evidence="2" id="KW-1185">Reference proteome</keyword>
<evidence type="ECO:0000313" key="2">
    <source>
        <dbReference type="Proteomes" id="UP000314294"/>
    </source>
</evidence>
<dbReference type="EMBL" id="SRLO01000063">
    <property type="protein sequence ID" value="TNN79629.1"/>
    <property type="molecule type" value="Genomic_DNA"/>
</dbReference>
<name>A0A4Z2INM2_9TELE</name>
<proteinExistence type="predicted"/>
<evidence type="ECO:0000313" key="1">
    <source>
        <dbReference type="EMBL" id="TNN79629.1"/>
    </source>
</evidence>
<sequence length="99" mass="10993">MVKWRRAEEEVKDGEDKCALTRGAHPTSTSAAAPLKGFPPPSPFPFMSLTSSRAKCIAQSDKRYSNIYEQRKRPSLLPKIGFLPAVVNQRLTAGLQYTV</sequence>
<comment type="caution">
    <text evidence="1">The sequence shown here is derived from an EMBL/GenBank/DDBJ whole genome shotgun (WGS) entry which is preliminary data.</text>
</comment>
<dbReference type="AlphaFoldDB" id="A0A4Z2INM2"/>
<organism evidence="1 2">
    <name type="scientific">Liparis tanakae</name>
    <name type="common">Tanaka's snailfish</name>
    <dbReference type="NCBI Taxonomy" id="230148"/>
    <lineage>
        <taxon>Eukaryota</taxon>
        <taxon>Metazoa</taxon>
        <taxon>Chordata</taxon>
        <taxon>Craniata</taxon>
        <taxon>Vertebrata</taxon>
        <taxon>Euteleostomi</taxon>
        <taxon>Actinopterygii</taxon>
        <taxon>Neopterygii</taxon>
        <taxon>Teleostei</taxon>
        <taxon>Neoteleostei</taxon>
        <taxon>Acanthomorphata</taxon>
        <taxon>Eupercaria</taxon>
        <taxon>Perciformes</taxon>
        <taxon>Cottioidei</taxon>
        <taxon>Cottales</taxon>
        <taxon>Liparidae</taxon>
        <taxon>Liparis</taxon>
    </lineage>
</organism>
<reference evidence="1 2" key="1">
    <citation type="submission" date="2019-03" db="EMBL/GenBank/DDBJ databases">
        <title>First draft genome of Liparis tanakae, snailfish: a comprehensive survey of snailfish specific genes.</title>
        <authorList>
            <person name="Kim W."/>
            <person name="Song I."/>
            <person name="Jeong J.-H."/>
            <person name="Kim D."/>
            <person name="Kim S."/>
            <person name="Ryu S."/>
            <person name="Song J.Y."/>
            <person name="Lee S.K."/>
        </authorList>
    </citation>
    <scope>NUCLEOTIDE SEQUENCE [LARGE SCALE GENOMIC DNA]</scope>
    <source>
        <tissue evidence="1">Muscle</tissue>
    </source>
</reference>
<protein>
    <submittedName>
        <fullName evidence="1">Uncharacterized protein</fullName>
    </submittedName>
</protein>
<accession>A0A4Z2INM2</accession>
<gene>
    <name evidence="1" type="ORF">EYF80_010211</name>
</gene>
<dbReference type="Proteomes" id="UP000314294">
    <property type="component" value="Unassembled WGS sequence"/>
</dbReference>